<feature type="domain" description="DUF3298" evidence="2">
    <location>
        <begin position="151"/>
        <end position="226"/>
    </location>
</feature>
<evidence type="ECO:0000259" key="2">
    <source>
        <dbReference type="Pfam" id="PF11738"/>
    </source>
</evidence>
<evidence type="ECO:0000256" key="1">
    <source>
        <dbReference type="SAM" id="SignalP"/>
    </source>
</evidence>
<dbReference type="KEGG" id="mfre:EXE63_04365"/>
<dbReference type="Gene3D" id="3.30.565.40">
    <property type="entry name" value="Fervidobacterium nodosum Rt17-B1 like"/>
    <property type="match status" value="1"/>
</dbReference>
<dbReference type="AlphaFoldDB" id="A0A6H0S1N1"/>
<organism evidence="3 4">
    <name type="scientific">Mycolicibacterium frederiksbergense</name>
    <dbReference type="NCBI Taxonomy" id="117567"/>
    <lineage>
        <taxon>Bacteria</taxon>
        <taxon>Bacillati</taxon>
        <taxon>Actinomycetota</taxon>
        <taxon>Actinomycetes</taxon>
        <taxon>Mycobacteriales</taxon>
        <taxon>Mycobacteriaceae</taxon>
        <taxon>Mycolicibacterium</taxon>
    </lineage>
</organism>
<dbReference type="Gene3D" id="3.90.640.20">
    <property type="entry name" value="Heat-shock cognate protein, ATPase"/>
    <property type="match status" value="1"/>
</dbReference>
<protein>
    <submittedName>
        <fullName evidence="3">DUF3298 domain-containing protein</fullName>
    </submittedName>
</protein>
<dbReference type="Pfam" id="PF11738">
    <property type="entry name" value="DUF3298"/>
    <property type="match status" value="1"/>
</dbReference>
<feature type="signal peptide" evidence="1">
    <location>
        <begin position="1"/>
        <end position="24"/>
    </location>
</feature>
<dbReference type="RefSeq" id="WP_168140953.1">
    <property type="nucleotide sequence ID" value="NZ_CBCSDT010000012.1"/>
</dbReference>
<dbReference type="InterPro" id="IPR053421">
    <property type="entry name" value="Esterase_Immunogenic_RsiV"/>
</dbReference>
<proteinExistence type="predicted"/>
<keyword evidence="4" id="KW-1185">Reference proteome</keyword>
<reference evidence="3 4" key="1">
    <citation type="submission" date="2019-04" db="EMBL/GenBank/DDBJ databases">
        <title>Draft, Whole-Genome Sequence of the Anthracene-degrading Mycobacterium frederiksbergense LB501T, Isolated from a Polycyclic Aromatic Hydrocarbon (PAH)-Contaminated Soil.</title>
        <authorList>
            <person name="Augelletti F."/>
        </authorList>
    </citation>
    <scope>NUCLEOTIDE SEQUENCE [LARGE SCALE GENOMIC DNA]</scope>
    <source>
        <strain evidence="3 4">LB 501T</strain>
    </source>
</reference>
<dbReference type="EMBL" id="CP038799">
    <property type="protein sequence ID" value="QIV80225.1"/>
    <property type="molecule type" value="Genomic_DNA"/>
</dbReference>
<feature type="chain" id="PRO_5039006571" evidence="1">
    <location>
        <begin position="25"/>
        <end position="234"/>
    </location>
</feature>
<dbReference type="InterPro" id="IPR037126">
    <property type="entry name" value="PdaC/RsiV-like_sf"/>
</dbReference>
<name>A0A6H0S1N1_9MYCO</name>
<dbReference type="InterPro" id="IPR021729">
    <property type="entry name" value="DUF3298"/>
</dbReference>
<sequence>MRVPTVAVSVLAAAATALSGLAGAATASAAPPKCEDVGATPGPGFTCQIQQTDPAYTLNITFPSDFPDQKAVIDYVKQTRDGFLNVAKMPDSRGMPYELDTTSAQYSSAVPPRGTQSVVFTTYQNVGGAHPQTFYKAFSWDQAYRKPITFENLFREGTDPLPVIFPVVQADLARQSGMPDPVLPESGLDPANYQNFAITDDAVIFFFGQGELLPEAAGAVQVSVPRATVAPLLA</sequence>
<accession>A0A6H0S1N1</accession>
<evidence type="ECO:0000313" key="4">
    <source>
        <dbReference type="Proteomes" id="UP000501849"/>
    </source>
</evidence>
<keyword evidence="1" id="KW-0732">Signal</keyword>
<evidence type="ECO:0000313" key="3">
    <source>
        <dbReference type="EMBL" id="QIV80225.1"/>
    </source>
</evidence>
<dbReference type="Proteomes" id="UP000501849">
    <property type="component" value="Chromosome"/>
</dbReference>
<gene>
    <name evidence="3" type="ORF">EXE63_04365</name>
</gene>
<dbReference type="NCBIfam" id="NF043047">
    <property type="entry name" value="EstaseRv3036c"/>
    <property type="match status" value="1"/>
</dbReference>